<keyword evidence="5" id="KW-1185">Reference proteome</keyword>
<dbReference type="InterPro" id="IPR001214">
    <property type="entry name" value="SET_dom"/>
</dbReference>
<name>A0A2P6NZT7_9EUKA</name>
<dbReference type="GO" id="GO:0005700">
    <property type="term" value="C:polytene chromosome"/>
    <property type="evidence" value="ECO:0007669"/>
    <property type="project" value="TreeGrafter"/>
</dbReference>
<dbReference type="OrthoDB" id="16287at2759"/>
<dbReference type="GO" id="GO:0005634">
    <property type="term" value="C:nucleus"/>
    <property type="evidence" value="ECO:0007669"/>
    <property type="project" value="TreeGrafter"/>
</dbReference>
<dbReference type="SUPFAM" id="SSF48403">
    <property type="entry name" value="Ankyrin repeat"/>
    <property type="match status" value="1"/>
</dbReference>
<accession>A0A2P6NZT7</accession>
<dbReference type="PROSITE" id="PS50297">
    <property type="entry name" value="ANK_REP_REGION"/>
    <property type="match status" value="1"/>
</dbReference>
<feature type="compositionally biased region" description="Basic and acidic residues" evidence="2">
    <location>
        <begin position="130"/>
        <end position="154"/>
    </location>
</feature>
<dbReference type="Gene3D" id="1.25.40.20">
    <property type="entry name" value="Ankyrin repeat-containing domain"/>
    <property type="match status" value="1"/>
</dbReference>
<dbReference type="Proteomes" id="UP000241769">
    <property type="component" value="Unassembled WGS sequence"/>
</dbReference>
<dbReference type="InterPro" id="IPR046341">
    <property type="entry name" value="SET_dom_sf"/>
</dbReference>
<dbReference type="Gene3D" id="2.170.270.10">
    <property type="entry name" value="SET domain"/>
    <property type="match status" value="1"/>
</dbReference>
<evidence type="ECO:0000256" key="1">
    <source>
        <dbReference type="PROSITE-ProRule" id="PRU00023"/>
    </source>
</evidence>
<dbReference type="InterPro" id="IPR051760">
    <property type="entry name" value="KMT5A"/>
</dbReference>
<dbReference type="AlphaFoldDB" id="A0A2P6NZT7"/>
<dbReference type="EMBL" id="MDYQ01000003">
    <property type="protein sequence ID" value="PRP89471.1"/>
    <property type="molecule type" value="Genomic_DNA"/>
</dbReference>
<comment type="caution">
    <text evidence="4">The sequence shown here is derived from an EMBL/GenBank/DDBJ whole genome shotgun (WGS) entry which is preliminary data.</text>
</comment>
<evidence type="ECO:0000259" key="3">
    <source>
        <dbReference type="PROSITE" id="PS50280"/>
    </source>
</evidence>
<dbReference type="InParanoid" id="A0A2P6NZT7"/>
<dbReference type="PROSITE" id="PS50280">
    <property type="entry name" value="SET"/>
    <property type="match status" value="1"/>
</dbReference>
<dbReference type="Pfam" id="PF00023">
    <property type="entry name" value="Ank"/>
    <property type="match status" value="1"/>
</dbReference>
<dbReference type="Pfam" id="PF00856">
    <property type="entry name" value="SET"/>
    <property type="match status" value="1"/>
</dbReference>
<reference evidence="4 5" key="1">
    <citation type="journal article" date="2018" name="Genome Biol. Evol.">
        <title>Multiple Roots of Fruiting Body Formation in Amoebozoa.</title>
        <authorList>
            <person name="Hillmann F."/>
            <person name="Forbes G."/>
            <person name="Novohradska S."/>
            <person name="Ferling I."/>
            <person name="Riege K."/>
            <person name="Groth M."/>
            <person name="Westermann M."/>
            <person name="Marz M."/>
            <person name="Spaller T."/>
            <person name="Winckler T."/>
            <person name="Schaap P."/>
            <person name="Glockner G."/>
        </authorList>
    </citation>
    <scope>NUCLEOTIDE SEQUENCE [LARGE SCALE GENOMIC DNA]</scope>
    <source>
        <strain evidence="4 5">Jena</strain>
    </source>
</reference>
<evidence type="ECO:0000313" key="5">
    <source>
        <dbReference type="Proteomes" id="UP000241769"/>
    </source>
</evidence>
<keyword evidence="1" id="KW-0040">ANK repeat</keyword>
<dbReference type="PROSITE" id="PS50088">
    <property type="entry name" value="ANK_REPEAT"/>
    <property type="match status" value="1"/>
</dbReference>
<feature type="repeat" description="ANK" evidence="1">
    <location>
        <begin position="208"/>
        <end position="240"/>
    </location>
</feature>
<evidence type="ECO:0000256" key="2">
    <source>
        <dbReference type="SAM" id="MobiDB-lite"/>
    </source>
</evidence>
<evidence type="ECO:0000313" key="4">
    <source>
        <dbReference type="EMBL" id="PRP89471.1"/>
    </source>
</evidence>
<dbReference type="PANTHER" id="PTHR46167:SF1">
    <property type="entry name" value="N-LYSINE METHYLTRANSFERASE KMT5A"/>
    <property type="match status" value="1"/>
</dbReference>
<gene>
    <name evidence="4" type="ORF">PROFUN_01334</name>
</gene>
<dbReference type="InterPro" id="IPR036770">
    <property type="entry name" value="Ankyrin_rpt-contain_sf"/>
</dbReference>
<sequence length="469" mass="53648">MVEEDSLYKSLQKLRLSTSERDIPNHLMEDGWQTRDFGKNRAALRPSPVPWSMHYTQNMNFDAQRGQMFAARLKKMTFQLLEETLSTLQDYVLSGDIDNSSYYIERTREREEQEVLSSTTVYAQQTKNNNGKEESTETEQKEEEKKEEEKKEEVNVPPRKFSVSNHNSILQFAALNGLPCVDLILREVEKEVGRKGLLEYINRGDVITGFTALHFAIFTENKELFLFLLDVGADVEKKDNYFGTPLDYGRMMGRIPRYNPDSPLPTLKSWDIVKKKVIDMSVEQFEGITGTIFTPFLVCGTEYIEELMFSGMSIENPDAEFRNRYVPAIYNESGDERVVLHKIDDVVGYGVFACQDIAEGEYIMRYGGYLNSTDKVQTKSYLMASGLEGVGLDSFKYRNMGGMINHSTDANAESQCIFDRGAEQAVIIAKKNITKGTQILINYSKNYWSKKEMKAGQMKELKNIPPLPL</sequence>
<feature type="region of interest" description="Disordered" evidence="2">
    <location>
        <begin position="114"/>
        <end position="156"/>
    </location>
</feature>
<protein>
    <recommendedName>
        <fullName evidence="3">SET domain-containing protein</fullName>
    </recommendedName>
</protein>
<dbReference type="GO" id="GO:0006357">
    <property type="term" value="P:regulation of transcription by RNA polymerase II"/>
    <property type="evidence" value="ECO:0007669"/>
    <property type="project" value="TreeGrafter"/>
</dbReference>
<proteinExistence type="predicted"/>
<feature type="compositionally biased region" description="Polar residues" evidence="2">
    <location>
        <begin position="115"/>
        <end position="129"/>
    </location>
</feature>
<organism evidence="4 5">
    <name type="scientific">Planoprotostelium fungivorum</name>
    <dbReference type="NCBI Taxonomy" id="1890364"/>
    <lineage>
        <taxon>Eukaryota</taxon>
        <taxon>Amoebozoa</taxon>
        <taxon>Evosea</taxon>
        <taxon>Variosea</taxon>
        <taxon>Cavosteliida</taxon>
        <taxon>Cavosteliaceae</taxon>
        <taxon>Planoprotostelium</taxon>
    </lineage>
</organism>
<dbReference type="GO" id="GO:0042799">
    <property type="term" value="F:histone H4K20 methyltransferase activity"/>
    <property type="evidence" value="ECO:0007669"/>
    <property type="project" value="TreeGrafter"/>
</dbReference>
<dbReference type="PANTHER" id="PTHR46167">
    <property type="entry name" value="N-LYSINE METHYLTRANSFERASE KMT5A"/>
    <property type="match status" value="1"/>
</dbReference>
<dbReference type="InterPro" id="IPR002110">
    <property type="entry name" value="Ankyrin_rpt"/>
</dbReference>
<feature type="domain" description="SET" evidence="3">
    <location>
        <begin position="336"/>
        <end position="444"/>
    </location>
</feature>
<dbReference type="SMART" id="SM00317">
    <property type="entry name" value="SET"/>
    <property type="match status" value="1"/>
</dbReference>
<dbReference type="SUPFAM" id="SSF82199">
    <property type="entry name" value="SET domain"/>
    <property type="match status" value="1"/>
</dbReference>